<feature type="domain" description="CEP76/DRC7 peptidase-like" evidence="3">
    <location>
        <begin position="280"/>
        <end position="406"/>
    </location>
</feature>
<keyword evidence="5" id="KW-1185">Reference proteome</keyword>
<dbReference type="GO" id="GO:1904491">
    <property type="term" value="P:protein localization to ciliary transition zone"/>
    <property type="evidence" value="ECO:0007669"/>
    <property type="project" value="TreeGrafter"/>
</dbReference>
<reference evidence="5" key="2">
    <citation type="submission" date="2010-04" db="EMBL/GenBank/DDBJ databases">
        <authorList>
            <person name="Buell R."/>
            <person name="Hamilton J."/>
            <person name="Hostetler J."/>
        </authorList>
    </citation>
    <scope>NUCLEOTIDE SEQUENCE [LARGE SCALE GENOMIC DNA]</scope>
    <source>
        <strain evidence="5">DAOM:BR144</strain>
    </source>
</reference>
<dbReference type="InParanoid" id="K3XAE6"/>
<dbReference type="GO" id="GO:0035869">
    <property type="term" value="C:ciliary transition zone"/>
    <property type="evidence" value="ECO:0007669"/>
    <property type="project" value="TreeGrafter"/>
</dbReference>
<dbReference type="EMBL" id="ADOS01001529">
    <property type="status" value="NOT_ANNOTATED_CDS"/>
    <property type="molecule type" value="Genomic_DNA"/>
</dbReference>
<dbReference type="Proteomes" id="UP000019132">
    <property type="component" value="Unassembled WGS sequence"/>
</dbReference>
<evidence type="ECO:0000313" key="4">
    <source>
        <dbReference type="EnsemblProtists" id="PYU1_T014195"/>
    </source>
</evidence>
<accession>K3XAE6</accession>
<dbReference type="PANTHER" id="PTHR20837:SF0">
    <property type="entry name" value="COILED-COIL AND C2 DOMAIN-CONTAINING PROTEIN 2A"/>
    <property type="match status" value="1"/>
</dbReference>
<dbReference type="eggNOG" id="KOG3639">
    <property type="taxonomic scope" value="Eukaryota"/>
</dbReference>
<dbReference type="InterPro" id="IPR052434">
    <property type="entry name" value="Tectonic-like_complex_comp"/>
</dbReference>
<sequence>METLVVPFRPPLDDWSPESIQRCQDEIRINLFDQVIVPGEDNEARVDAAGGLNGTGAQLRSFHQENYYLGGVSIPFTTLYFNSGSLEATLRCNMPIEHVGYANLKSADSDDDGSIGIGTPRISVDDETPRLKQKSPTRSKAMGEIDQDGVKKNSQEATFIDLMMTLDPLLPQPVKPFGDTVVTIGSSTDVNDANKRLAQYVMEWSTKAQNTNAATKQRNFHVFVRNLNSGNTFLSQYLRAQQPPRSGIFSKPPLTVQKLVRFVSLIPFLNDWHLFDGDKDIWSTSQEFLGINAGDYEEHAVLLCNYFHWLDRDEPNFHNYLVIGHAVPEGEGVYVLRQDAYKIPQRSVLWNASTGIGYHVWDEKCPMRDVSLVVSSENIYANMQHTSRFRDLSWDIETNLKAWKPFFHVGAIQKSNFALPCVQSRDLAYEETPTKYIHSVETEIRETLKLEIRRWRSSRFTTTFNIDAGMKLGRHLEELEAHMQGQSTEPTNQPNATPAGTTNVLQELQRTKEISGMPLNVTFTDVDKVVDMNIHWNERANVEFALAVHVCGYPNCVLSVWVYFASLVTK</sequence>
<dbReference type="OMA" id="SERTACC"/>
<dbReference type="InterPro" id="IPR056290">
    <property type="entry name" value="CEPT76/DRC7_peptidase-like_dom"/>
</dbReference>
<dbReference type="STRING" id="431595.K3XAE6"/>
<name>K3XAE6_GLOUD</name>
<dbReference type="InterPro" id="IPR056288">
    <property type="entry name" value="CEP76_C"/>
</dbReference>
<reference evidence="4" key="3">
    <citation type="submission" date="2015-02" db="UniProtKB">
        <authorList>
            <consortium name="EnsemblProtists"/>
        </authorList>
    </citation>
    <scope>IDENTIFICATION</scope>
    <source>
        <strain evidence="4">DAOM BR144</strain>
    </source>
</reference>
<dbReference type="PANTHER" id="PTHR20837">
    <property type="entry name" value="CENTROSOMAL PROTEIN-RELATED"/>
    <property type="match status" value="1"/>
</dbReference>
<proteinExistence type="predicted"/>
<reference evidence="5" key="1">
    <citation type="journal article" date="2010" name="Genome Biol.">
        <title>Genome sequence of the necrotrophic plant pathogen Pythium ultimum reveals original pathogenicity mechanisms and effector repertoire.</title>
        <authorList>
            <person name="Levesque C.A."/>
            <person name="Brouwer H."/>
            <person name="Cano L."/>
            <person name="Hamilton J.P."/>
            <person name="Holt C."/>
            <person name="Huitema E."/>
            <person name="Raffaele S."/>
            <person name="Robideau G.P."/>
            <person name="Thines M."/>
            <person name="Win J."/>
            <person name="Zerillo M.M."/>
            <person name="Beakes G.W."/>
            <person name="Boore J.L."/>
            <person name="Busam D."/>
            <person name="Dumas B."/>
            <person name="Ferriera S."/>
            <person name="Fuerstenberg S.I."/>
            <person name="Gachon C.M."/>
            <person name="Gaulin E."/>
            <person name="Govers F."/>
            <person name="Grenville-Briggs L."/>
            <person name="Horner N."/>
            <person name="Hostetler J."/>
            <person name="Jiang R.H."/>
            <person name="Johnson J."/>
            <person name="Krajaejun T."/>
            <person name="Lin H."/>
            <person name="Meijer H.J."/>
            <person name="Moore B."/>
            <person name="Morris P."/>
            <person name="Phuntmart V."/>
            <person name="Puiu D."/>
            <person name="Shetty J."/>
            <person name="Stajich J.E."/>
            <person name="Tripathy S."/>
            <person name="Wawra S."/>
            <person name="van West P."/>
            <person name="Whitty B.R."/>
            <person name="Coutinho P.M."/>
            <person name="Henrissat B."/>
            <person name="Martin F."/>
            <person name="Thomas P.D."/>
            <person name="Tyler B.M."/>
            <person name="De Vries R.P."/>
            <person name="Kamoun S."/>
            <person name="Yandell M."/>
            <person name="Tisserat N."/>
            <person name="Buell C.R."/>
        </authorList>
    </citation>
    <scope>NUCLEOTIDE SEQUENCE</scope>
    <source>
        <strain evidence="5">DAOM:BR144</strain>
    </source>
</reference>
<dbReference type="VEuPathDB" id="FungiDB:PYU1_G014165"/>
<protein>
    <submittedName>
        <fullName evidence="4">Uncharacterized protein</fullName>
    </submittedName>
</protein>
<dbReference type="Pfam" id="PF24656">
    <property type="entry name" value="CEPT76_peptidase"/>
    <property type="match status" value="1"/>
</dbReference>
<dbReference type="Pfam" id="PF24652">
    <property type="entry name" value="CEP76_C"/>
    <property type="match status" value="1"/>
</dbReference>
<dbReference type="AlphaFoldDB" id="K3XAE6"/>
<feature type="region of interest" description="Disordered" evidence="1">
    <location>
        <begin position="119"/>
        <end position="150"/>
    </location>
</feature>
<dbReference type="HOGENOM" id="CLU_020606_2_0_1"/>
<evidence type="ECO:0000313" key="5">
    <source>
        <dbReference type="Proteomes" id="UP000019132"/>
    </source>
</evidence>
<evidence type="ECO:0000256" key="1">
    <source>
        <dbReference type="SAM" id="MobiDB-lite"/>
    </source>
</evidence>
<dbReference type="GO" id="GO:1905515">
    <property type="term" value="P:non-motile cilium assembly"/>
    <property type="evidence" value="ECO:0007669"/>
    <property type="project" value="TreeGrafter"/>
</dbReference>
<dbReference type="EnsemblProtists" id="PYU1_T014195">
    <property type="protein sequence ID" value="PYU1_T014195"/>
    <property type="gene ID" value="PYU1_G014165"/>
</dbReference>
<organism evidence="4 5">
    <name type="scientific">Globisporangium ultimum (strain ATCC 200006 / CBS 805.95 / DAOM BR144)</name>
    <name type="common">Pythium ultimum</name>
    <dbReference type="NCBI Taxonomy" id="431595"/>
    <lineage>
        <taxon>Eukaryota</taxon>
        <taxon>Sar</taxon>
        <taxon>Stramenopiles</taxon>
        <taxon>Oomycota</taxon>
        <taxon>Peronosporomycetes</taxon>
        <taxon>Pythiales</taxon>
        <taxon>Pythiaceae</taxon>
        <taxon>Globisporangium</taxon>
    </lineage>
</organism>
<feature type="domain" description="Centrosomal protein of 76 kDa C-terminal" evidence="2">
    <location>
        <begin position="437"/>
        <end position="565"/>
    </location>
</feature>
<evidence type="ECO:0000259" key="3">
    <source>
        <dbReference type="Pfam" id="PF24656"/>
    </source>
</evidence>
<evidence type="ECO:0000259" key="2">
    <source>
        <dbReference type="Pfam" id="PF24652"/>
    </source>
</evidence>